<dbReference type="InterPro" id="IPR002818">
    <property type="entry name" value="DJ-1/PfpI"/>
</dbReference>
<evidence type="ECO:0000259" key="2">
    <source>
        <dbReference type="Pfam" id="PF01965"/>
    </source>
</evidence>
<keyword evidence="4" id="KW-1185">Reference proteome</keyword>
<evidence type="ECO:0000313" key="3">
    <source>
        <dbReference type="EMBL" id="KAK9991549.1"/>
    </source>
</evidence>
<dbReference type="EMBL" id="JAZDWU010000009">
    <property type="protein sequence ID" value="KAK9991549.1"/>
    <property type="molecule type" value="Genomic_DNA"/>
</dbReference>
<evidence type="ECO:0000256" key="1">
    <source>
        <dbReference type="ARBA" id="ARBA00008542"/>
    </source>
</evidence>
<feature type="domain" description="DJ-1/PfpI" evidence="2">
    <location>
        <begin position="202"/>
        <end position="384"/>
    </location>
</feature>
<gene>
    <name evidence="3" type="ORF">SO802_026534</name>
</gene>
<dbReference type="PANTHER" id="PTHR42733">
    <property type="entry name" value="DJ-1 PROTEIN"/>
    <property type="match status" value="1"/>
</dbReference>
<accession>A0AAW2C3K6</accession>
<dbReference type="Proteomes" id="UP001459277">
    <property type="component" value="Unassembled WGS sequence"/>
</dbReference>
<feature type="domain" description="DJ-1/PfpI" evidence="2">
    <location>
        <begin position="24"/>
        <end position="191"/>
    </location>
</feature>
<comment type="similarity">
    <text evidence="1">Belongs to the peptidase C56 family.</text>
</comment>
<name>A0AAW2C3K6_9ROSI</name>
<organism evidence="3 4">
    <name type="scientific">Lithocarpus litseifolius</name>
    <dbReference type="NCBI Taxonomy" id="425828"/>
    <lineage>
        <taxon>Eukaryota</taxon>
        <taxon>Viridiplantae</taxon>
        <taxon>Streptophyta</taxon>
        <taxon>Embryophyta</taxon>
        <taxon>Tracheophyta</taxon>
        <taxon>Spermatophyta</taxon>
        <taxon>Magnoliopsida</taxon>
        <taxon>eudicotyledons</taxon>
        <taxon>Gunneridae</taxon>
        <taxon>Pentapetalae</taxon>
        <taxon>rosids</taxon>
        <taxon>fabids</taxon>
        <taxon>Fagales</taxon>
        <taxon>Fagaceae</taxon>
        <taxon>Lithocarpus</taxon>
    </lineage>
</organism>
<dbReference type="Gene3D" id="3.40.50.880">
    <property type="match status" value="2"/>
</dbReference>
<dbReference type="Pfam" id="PF01965">
    <property type="entry name" value="DJ-1_PfpI"/>
    <property type="match status" value="2"/>
</dbReference>
<dbReference type="CDD" id="cd03169">
    <property type="entry name" value="GATase1_PfpI_1"/>
    <property type="match status" value="2"/>
</dbReference>
<dbReference type="InterPro" id="IPR006286">
    <property type="entry name" value="C56_PfpI-like"/>
</dbReference>
<reference evidence="3 4" key="1">
    <citation type="submission" date="2024-01" db="EMBL/GenBank/DDBJ databases">
        <title>A telomere-to-telomere, gap-free genome of sweet tea (Lithocarpus litseifolius).</title>
        <authorList>
            <person name="Zhou J."/>
        </authorList>
    </citation>
    <scope>NUCLEOTIDE SEQUENCE [LARGE SCALE GENOMIC DNA]</scope>
    <source>
        <strain evidence="3">Zhou-2022a</strain>
        <tissue evidence="3">Leaf</tissue>
    </source>
</reference>
<sequence length="392" mass="42140">MARRQNQGEHLHQLMENHAKYKKAMVPFQALLAFGVSVDAVCPGKKAGDICRTAIHQASAHQTYSEFRGHNFTINATFDEIEFTKYDGLVISGGRAPEYLAMNSAVLDLVSNFSNSGKPIASICHGQLILAAAGSVKGRKCTAYPTVGPVLVAAGAHWVEPETMSACVVDGNVITAATYEGHPKFIQHFVKALGGTITGSDKRILFLCGDYMEDYEVTVPFQSLQALGCHVDAVCPKKKAGDACPTAVHDFEGDQTYSEKPGHNFTLTASFEGLNTSSYDALVIPGGRAPEYLALNESVIALVKEFMEIKKPVASICHGQQILSAANVLKGRKCTAYPAVKLNVVLSGATWLEPDPIDRCFTDGNLVTGAAWPGHPEFISQFMALLGVQVSF</sequence>
<dbReference type="NCBIfam" id="TIGR01382">
    <property type="entry name" value="PfpI"/>
    <property type="match status" value="2"/>
</dbReference>
<dbReference type="SUPFAM" id="SSF52317">
    <property type="entry name" value="Class I glutamine amidotransferase-like"/>
    <property type="match status" value="2"/>
</dbReference>
<dbReference type="InterPro" id="IPR029062">
    <property type="entry name" value="Class_I_gatase-like"/>
</dbReference>
<dbReference type="PANTHER" id="PTHR42733:SF2">
    <property type="entry name" value="DJ-1_THIJ_PFPI FAMILY PROTEIN"/>
    <property type="match status" value="1"/>
</dbReference>
<evidence type="ECO:0000313" key="4">
    <source>
        <dbReference type="Proteomes" id="UP001459277"/>
    </source>
</evidence>
<dbReference type="PROSITE" id="PS51276">
    <property type="entry name" value="PEPTIDASE_C56_PFPI"/>
    <property type="match status" value="2"/>
</dbReference>
<comment type="caution">
    <text evidence="3">The sequence shown here is derived from an EMBL/GenBank/DDBJ whole genome shotgun (WGS) entry which is preliminary data.</text>
</comment>
<protein>
    <recommendedName>
        <fullName evidence="2">DJ-1/PfpI domain-containing protein</fullName>
    </recommendedName>
</protein>
<dbReference type="AlphaFoldDB" id="A0AAW2C3K6"/>
<proteinExistence type="inferred from homology"/>